<accession>A0A067QAB4</accession>
<evidence type="ECO:0000313" key="1">
    <source>
        <dbReference type="EMBL" id="KDQ63120.1"/>
    </source>
</evidence>
<dbReference type="Gene3D" id="2.60.120.260">
    <property type="entry name" value="Galactose-binding domain-like"/>
    <property type="match status" value="1"/>
</dbReference>
<proteinExistence type="predicted"/>
<dbReference type="InParanoid" id="A0A067QAB4"/>
<dbReference type="OrthoDB" id="1684102at2759"/>
<reference evidence="2" key="1">
    <citation type="journal article" date="2014" name="Proc. Natl. Acad. Sci. U.S.A.">
        <title>Extensive sampling of basidiomycete genomes demonstrates inadequacy of the white-rot/brown-rot paradigm for wood decay fungi.</title>
        <authorList>
            <person name="Riley R."/>
            <person name="Salamov A.A."/>
            <person name="Brown D.W."/>
            <person name="Nagy L.G."/>
            <person name="Floudas D."/>
            <person name="Held B.W."/>
            <person name="Levasseur A."/>
            <person name="Lombard V."/>
            <person name="Morin E."/>
            <person name="Otillar R."/>
            <person name="Lindquist E.A."/>
            <person name="Sun H."/>
            <person name="LaButti K.M."/>
            <person name="Schmutz J."/>
            <person name="Jabbour D."/>
            <person name="Luo H."/>
            <person name="Baker S.E."/>
            <person name="Pisabarro A.G."/>
            <person name="Walton J.D."/>
            <person name="Blanchette R.A."/>
            <person name="Henrissat B."/>
            <person name="Martin F."/>
            <person name="Cullen D."/>
            <person name="Hibbett D.S."/>
            <person name="Grigoriev I.V."/>
        </authorList>
    </citation>
    <scope>NUCLEOTIDE SEQUENCE [LARGE SCALE GENOMIC DNA]</scope>
    <source>
        <strain evidence="2">MUCL 33604</strain>
    </source>
</reference>
<dbReference type="AlphaFoldDB" id="A0A067QAB4"/>
<sequence length="521" mass="58596">MSRRLLTLAIPFALGVVIIGHYNHELWSLFSSLRTPGARGRLGDALRNLNIPAKPLLISYASNTTPTHLYDRLDYRHPTGQIPDTTAIVLNWSRFQNVALIAGLLCGPWLDHTIAEVFVWNNSPHPISFEDFLGSGCSRKKLKIYNSPSNILFQARFLACSQANTPYCFIQDDDYLIRPEVIDSLHHRFVEFANHRPIHLLPAHEHLSSVLREVHSPDYAMHTSFAWLGHGAFLHQSRATEFLALMGWLNCTEEELSMADNYFTILSNQVPEIWVDQGIELGGGQPFTIGTEGDIRNRKHIEKAAQHLDFLISESTRQISEIPYFSTEDDYSNIPISRTPCVGASCVLETNIQLLPDGMSHVSHSAANILAIEEENAHLLGEDGQRHYIGHPAAHAVDGKPDTNFTSPSSAQKGEWIMIDALQSLGSKWMAVEMVWLVDHWMEVILRGCNFESSADRENWTATPHVLSCQDAVVETGKGFIECSMQIPVDGNGHQYFRAILNHDIARPWRISEVWLRGRGL</sequence>
<keyword evidence="2" id="KW-1185">Reference proteome</keyword>
<dbReference type="EMBL" id="KL197710">
    <property type="protein sequence ID" value="KDQ63120.1"/>
    <property type="molecule type" value="Genomic_DNA"/>
</dbReference>
<name>A0A067QAB4_9AGAM</name>
<evidence type="ECO:0000313" key="2">
    <source>
        <dbReference type="Proteomes" id="UP000027265"/>
    </source>
</evidence>
<dbReference type="STRING" id="933084.A0A067QAB4"/>
<organism evidence="1 2">
    <name type="scientific">Jaapia argillacea MUCL 33604</name>
    <dbReference type="NCBI Taxonomy" id="933084"/>
    <lineage>
        <taxon>Eukaryota</taxon>
        <taxon>Fungi</taxon>
        <taxon>Dikarya</taxon>
        <taxon>Basidiomycota</taxon>
        <taxon>Agaricomycotina</taxon>
        <taxon>Agaricomycetes</taxon>
        <taxon>Agaricomycetidae</taxon>
        <taxon>Jaapiales</taxon>
        <taxon>Jaapiaceae</taxon>
        <taxon>Jaapia</taxon>
    </lineage>
</organism>
<protein>
    <submittedName>
        <fullName evidence="1">Uncharacterized protein</fullName>
    </submittedName>
</protein>
<dbReference type="InterPro" id="IPR029044">
    <property type="entry name" value="Nucleotide-diphossugar_trans"/>
</dbReference>
<dbReference type="HOGENOM" id="CLU_041578_0_0_1"/>
<gene>
    <name evidence="1" type="ORF">JAAARDRAFT_202624</name>
</gene>
<dbReference type="Proteomes" id="UP000027265">
    <property type="component" value="Unassembled WGS sequence"/>
</dbReference>
<dbReference type="SUPFAM" id="SSF53448">
    <property type="entry name" value="Nucleotide-diphospho-sugar transferases"/>
    <property type="match status" value="1"/>
</dbReference>